<feature type="transmembrane region" description="Helical" evidence="8">
    <location>
        <begin position="373"/>
        <end position="395"/>
    </location>
</feature>
<dbReference type="PANTHER" id="PTHR33567">
    <property type="entry name" value="CHROMATE ION TRANSPORTER (EUROFUNG)"/>
    <property type="match status" value="1"/>
</dbReference>
<feature type="transmembrane region" description="Helical" evidence="8">
    <location>
        <begin position="339"/>
        <end position="361"/>
    </location>
</feature>
<feature type="transmembrane region" description="Helical" evidence="8">
    <location>
        <begin position="498"/>
        <end position="520"/>
    </location>
</feature>
<evidence type="ECO:0000256" key="3">
    <source>
        <dbReference type="ARBA" id="ARBA00022475"/>
    </source>
</evidence>
<dbReference type="EMBL" id="JAVHJO010000017">
    <property type="protein sequence ID" value="KAK6525313.1"/>
    <property type="molecule type" value="Genomic_DNA"/>
</dbReference>
<protein>
    <recommendedName>
        <fullName evidence="11">Chromate transporter</fullName>
    </recommendedName>
</protein>
<proteinExistence type="inferred from homology"/>
<dbReference type="InterPro" id="IPR003370">
    <property type="entry name" value="Chromate_transpt"/>
</dbReference>
<gene>
    <name evidence="9" type="ORF">TWF694_005458</name>
</gene>
<feature type="transmembrane region" description="Helical" evidence="8">
    <location>
        <begin position="120"/>
        <end position="142"/>
    </location>
</feature>
<keyword evidence="5 8" id="KW-1133">Transmembrane helix</keyword>
<evidence type="ECO:0000256" key="6">
    <source>
        <dbReference type="ARBA" id="ARBA00023136"/>
    </source>
</evidence>
<feature type="transmembrane region" description="Helical" evidence="8">
    <location>
        <begin position="210"/>
        <end position="226"/>
    </location>
</feature>
<keyword evidence="10" id="KW-1185">Reference proteome</keyword>
<evidence type="ECO:0008006" key="11">
    <source>
        <dbReference type="Google" id="ProtNLM"/>
    </source>
</evidence>
<sequence length="523" mass="56398">MLSLRPPPFRTTLKSTARIISAAIASTSPSSDNNDNRDGVGFTLKIPQKWRDLVSANWHLGVTCFGGPPVHFQIFHTKFVEKLKWIDEQTFQELFALCQALPGPASTKILFCINSIHGGFLLGFLAFCIWSLPGAIGMYLLSLGVSHIGSTLPAPVYALLSGLNSATVGIIALAAVQLSEKAITDKFTRVLVFLGGAVGMLYSALWFFPVLMIAAGISAVIWDYKIPSKFIKLFKRSKPTSGEGENEQGEVEIEQRPPSVSSTVIRRREDPDAILPISTHSPTPSIHTPSSTTSQEEKKLLSWKKGTAIILAFLLTFIIIIILRAVLKNPPQPYSLFANLYLAGTIIFGGGPVVIPLLRQYIVSEGWVSSRDFLLGLALIQAFPGPNFNFAVYLGSLAAITTGIPTIVGALLGFIGIFAPGMVLAAGMMGLWRAMRKRRWVVSCLRGVNALAVGLVYAAVYRLFQIGVINADDTAGVALGVDPVWVAISATSFVGGRWFGMAPVVVIVLGGALGVFWWAVVRP</sequence>
<feature type="transmembrane region" description="Helical" evidence="8">
    <location>
        <begin position="407"/>
        <end position="432"/>
    </location>
</feature>
<evidence type="ECO:0000256" key="4">
    <source>
        <dbReference type="ARBA" id="ARBA00022692"/>
    </source>
</evidence>
<evidence type="ECO:0000256" key="1">
    <source>
        <dbReference type="ARBA" id="ARBA00004651"/>
    </source>
</evidence>
<dbReference type="AlphaFoldDB" id="A0AAV9WT72"/>
<feature type="region of interest" description="Disordered" evidence="7">
    <location>
        <begin position="274"/>
        <end position="293"/>
    </location>
</feature>
<evidence type="ECO:0000256" key="7">
    <source>
        <dbReference type="SAM" id="MobiDB-lite"/>
    </source>
</evidence>
<feature type="compositionally biased region" description="Low complexity" evidence="7">
    <location>
        <begin position="276"/>
        <end position="293"/>
    </location>
</feature>
<keyword evidence="4 8" id="KW-0812">Transmembrane</keyword>
<evidence type="ECO:0000256" key="5">
    <source>
        <dbReference type="ARBA" id="ARBA00022989"/>
    </source>
</evidence>
<feature type="region of interest" description="Disordered" evidence="7">
    <location>
        <begin position="238"/>
        <end position="262"/>
    </location>
</feature>
<reference evidence="9 10" key="1">
    <citation type="submission" date="2019-10" db="EMBL/GenBank/DDBJ databases">
        <authorList>
            <person name="Palmer J.M."/>
        </authorList>
    </citation>
    <scope>NUCLEOTIDE SEQUENCE [LARGE SCALE GENOMIC DNA]</scope>
    <source>
        <strain evidence="9 10">TWF694</strain>
    </source>
</reference>
<comment type="caution">
    <text evidence="9">The sequence shown here is derived from an EMBL/GenBank/DDBJ whole genome shotgun (WGS) entry which is preliminary data.</text>
</comment>
<comment type="subcellular location">
    <subcellularLocation>
        <location evidence="1">Cell membrane</location>
        <topology evidence="1">Multi-pass membrane protein</topology>
    </subcellularLocation>
</comment>
<evidence type="ECO:0000256" key="2">
    <source>
        <dbReference type="ARBA" id="ARBA00005262"/>
    </source>
</evidence>
<evidence type="ECO:0000313" key="9">
    <source>
        <dbReference type="EMBL" id="KAK6525313.1"/>
    </source>
</evidence>
<keyword evidence="6 8" id="KW-0472">Membrane</keyword>
<dbReference type="Proteomes" id="UP001365542">
    <property type="component" value="Unassembled WGS sequence"/>
</dbReference>
<keyword evidence="3" id="KW-1003">Cell membrane</keyword>
<dbReference type="PANTHER" id="PTHR33567:SF3">
    <property type="entry name" value="CHROMATE ION TRANSPORTER (EUROFUNG)"/>
    <property type="match status" value="1"/>
</dbReference>
<evidence type="ECO:0000256" key="8">
    <source>
        <dbReference type="SAM" id="Phobius"/>
    </source>
</evidence>
<feature type="transmembrane region" description="Helical" evidence="8">
    <location>
        <begin position="444"/>
        <end position="464"/>
    </location>
</feature>
<feature type="transmembrane region" description="Helical" evidence="8">
    <location>
        <begin position="308"/>
        <end position="327"/>
    </location>
</feature>
<dbReference type="GO" id="GO:0005886">
    <property type="term" value="C:plasma membrane"/>
    <property type="evidence" value="ECO:0007669"/>
    <property type="project" value="UniProtKB-SubCell"/>
</dbReference>
<name>A0AAV9WT72_9PEZI</name>
<feature type="transmembrane region" description="Helical" evidence="8">
    <location>
        <begin position="154"/>
        <end position="175"/>
    </location>
</feature>
<dbReference type="Pfam" id="PF02417">
    <property type="entry name" value="Chromate_transp"/>
    <property type="match status" value="2"/>
</dbReference>
<dbReference type="GO" id="GO:0015109">
    <property type="term" value="F:chromate transmembrane transporter activity"/>
    <property type="evidence" value="ECO:0007669"/>
    <property type="project" value="InterPro"/>
</dbReference>
<organism evidence="9 10">
    <name type="scientific">Orbilia ellipsospora</name>
    <dbReference type="NCBI Taxonomy" id="2528407"/>
    <lineage>
        <taxon>Eukaryota</taxon>
        <taxon>Fungi</taxon>
        <taxon>Dikarya</taxon>
        <taxon>Ascomycota</taxon>
        <taxon>Pezizomycotina</taxon>
        <taxon>Orbiliomycetes</taxon>
        <taxon>Orbiliales</taxon>
        <taxon>Orbiliaceae</taxon>
        <taxon>Orbilia</taxon>
    </lineage>
</organism>
<comment type="similarity">
    <text evidence="2">Belongs to the chromate ion transporter (CHR) (TC 2.A.51) family.</text>
</comment>
<evidence type="ECO:0000313" key="10">
    <source>
        <dbReference type="Proteomes" id="UP001365542"/>
    </source>
</evidence>
<accession>A0AAV9WT72</accession>